<name>A0A2K5AQ76_9ARCH</name>
<organism evidence="1 2">
    <name type="scientific">Candidatus Nitrosocaldus cavascurensis</name>
    <dbReference type="NCBI Taxonomy" id="2058097"/>
    <lineage>
        <taxon>Archaea</taxon>
        <taxon>Nitrososphaerota</taxon>
        <taxon>Nitrososphaeria</taxon>
        <taxon>Candidatus Nitrosocaldales</taxon>
        <taxon>Candidatus Nitrosocaldaceae</taxon>
        <taxon>Candidatus Nitrosocaldus</taxon>
    </lineage>
</organism>
<evidence type="ECO:0000313" key="2">
    <source>
        <dbReference type="Proteomes" id="UP000236248"/>
    </source>
</evidence>
<dbReference type="EMBL" id="LT981265">
    <property type="protein sequence ID" value="SPC33806.1"/>
    <property type="molecule type" value="Genomic_DNA"/>
</dbReference>
<dbReference type="GeneID" id="41594696"/>
<evidence type="ECO:0000313" key="1">
    <source>
        <dbReference type="EMBL" id="SPC33806.1"/>
    </source>
</evidence>
<dbReference type="AlphaFoldDB" id="A0A2K5AQ76"/>
<protein>
    <submittedName>
        <fullName evidence="1">Uncharacterized protein</fullName>
    </submittedName>
</protein>
<proteinExistence type="predicted"/>
<dbReference type="KEGG" id="ncv:NCAV_0613"/>
<sequence>MTLEALASYNIKKQQLLEEYRRFNRLKANDIAELAEELELMGYPIDRIVDKLLRDLGEEISKAVILKAVPEKYLKVKGKNNNKMGNDNYYNSVEGYGDYGHGIEGRAIDSEYGGGSGVDYNGDGGGRGSSKEILLAITDAQITLEDLLSMVKDLTSKLRNNPALLKQLEEEQEEVRSHIAGMNESVKAIRSILDEIKSSKDLDMRAYIRELQELCIHLLSLSYSYRHIAKVFGISAKWVSKIVRERSIEHLPSVYIRVDKDVKAGEEIDILPYAVALYKKKKQEE</sequence>
<keyword evidence="2" id="KW-1185">Reference proteome</keyword>
<gene>
    <name evidence="1" type="ORF">NCAV_0613</name>
</gene>
<dbReference type="Proteomes" id="UP000236248">
    <property type="component" value="Chromosome NCAV"/>
</dbReference>
<reference evidence="2" key="1">
    <citation type="submission" date="2018-01" db="EMBL/GenBank/DDBJ databases">
        <authorList>
            <person name="Kerou L M."/>
        </authorList>
    </citation>
    <scope>NUCLEOTIDE SEQUENCE [LARGE SCALE GENOMIC DNA]</scope>
    <source>
        <strain evidence="2">SCU2</strain>
    </source>
</reference>
<dbReference type="RefSeq" id="WP_103287399.1">
    <property type="nucleotide sequence ID" value="NZ_LT981265.1"/>
</dbReference>
<accession>A0A2K5AQ76</accession>